<keyword evidence="8 10" id="KW-0570">Pentose shunt</keyword>
<comment type="catalytic activity">
    <reaction evidence="10">
        <text>D-sedoheptulose 7-phosphate + D-glyceraldehyde 3-phosphate = D-erythrose 4-phosphate + beta-D-fructose 6-phosphate</text>
        <dbReference type="Rhea" id="RHEA:17053"/>
        <dbReference type="ChEBI" id="CHEBI:16897"/>
        <dbReference type="ChEBI" id="CHEBI:57483"/>
        <dbReference type="ChEBI" id="CHEBI:57634"/>
        <dbReference type="ChEBI" id="CHEBI:59776"/>
        <dbReference type="EC" id="2.2.1.2"/>
    </reaction>
</comment>
<feature type="active site" description="Schiff-base intermediate with substrate" evidence="10">
    <location>
        <position position="148"/>
    </location>
</feature>
<keyword evidence="6 10" id="KW-0963">Cytoplasm</keyword>
<dbReference type="RefSeq" id="WP_161968776.1">
    <property type="nucleotide sequence ID" value="NZ_JBFAUK010000025.1"/>
</dbReference>
<comment type="pathway">
    <text evidence="3 10">Carbohydrate degradation; pentose phosphate pathway; D-glyceraldehyde 3-phosphate and beta-D-fructose 6-phosphate from D-ribose 5-phosphate and D-xylulose 5-phosphate (non-oxidative stage): step 2/3.</text>
</comment>
<dbReference type="EC" id="2.2.1.2" evidence="5 10"/>
<keyword evidence="9 10" id="KW-0704">Schiff base</keyword>
<evidence type="ECO:0000256" key="1">
    <source>
        <dbReference type="ARBA" id="ARBA00003518"/>
    </source>
</evidence>
<dbReference type="Proteomes" id="UP001552594">
    <property type="component" value="Unassembled WGS sequence"/>
</dbReference>
<sequence length="370" mass="38881">MAEQLPQPPGGPLGALLAEGVSPWLEGLSRSRLSSGLLTRLVTQAGLRGATSHPRALAADMAADPDCRQQLSHMARRSVPPERAVTAVCAYDLRSACDELTEVFAAGRGLDGLVSMDLNPALARDARATVAAAEQLHRAACRDNALVKIPATEEGLTAVAECLGRGIGVHITEVYSVHRYGQVLDACFDGLERALAAGLALSSVAAVTSLPVGLVEAEADARLTALGTERALALRGTAAPALARLAYRLYEQRLGGDRWRRLSAAGARPPRPMWHIHPPAAARQLAGLVAWGTAAAIPAEELVAGPARYRLHGDTLTGTHRQARQALDRLQHLGCCTEAAAGRLQRRSLARLAADWRGLLATAAGQLAPA</sequence>
<name>A0ABV3K4G9_STRON</name>
<reference evidence="11 12" key="1">
    <citation type="submission" date="2024-06" db="EMBL/GenBank/DDBJ databases">
        <title>The Natural Products Discovery Center: Release of the First 8490 Sequenced Strains for Exploring Actinobacteria Biosynthetic Diversity.</title>
        <authorList>
            <person name="Kalkreuter E."/>
            <person name="Kautsar S.A."/>
            <person name="Yang D."/>
            <person name="Bader C.D."/>
            <person name="Teijaro C.N."/>
            <person name="Fluegel L."/>
            <person name="Davis C.M."/>
            <person name="Simpson J.R."/>
            <person name="Lauterbach L."/>
            <person name="Steele A.D."/>
            <person name="Gui C."/>
            <person name="Meng S."/>
            <person name="Li G."/>
            <person name="Viehrig K."/>
            <person name="Ye F."/>
            <person name="Su P."/>
            <person name="Kiefer A.F."/>
            <person name="Nichols A."/>
            <person name="Cepeda A.J."/>
            <person name="Yan W."/>
            <person name="Fan B."/>
            <person name="Jiang Y."/>
            <person name="Adhikari A."/>
            <person name="Zheng C.-J."/>
            <person name="Schuster L."/>
            <person name="Cowan T.M."/>
            <person name="Smanski M.J."/>
            <person name="Chevrette M.G."/>
            <person name="De Carvalho L.P.S."/>
            <person name="Shen B."/>
        </authorList>
    </citation>
    <scope>NUCLEOTIDE SEQUENCE [LARGE SCALE GENOMIC DNA]</scope>
    <source>
        <strain evidence="11 12">NPDC052347</strain>
    </source>
</reference>
<evidence type="ECO:0000256" key="7">
    <source>
        <dbReference type="ARBA" id="ARBA00022679"/>
    </source>
</evidence>
<dbReference type="PIRSF" id="PIRSF036915">
    <property type="entry name" value="Trnald_Bac_Plnt"/>
    <property type="match status" value="1"/>
</dbReference>
<dbReference type="InterPro" id="IPR001585">
    <property type="entry name" value="TAL/FSA"/>
</dbReference>
<dbReference type="InterPro" id="IPR013785">
    <property type="entry name" value="Aldolase_TIM"/>
</dbReference>
<gene>
    <name evidence="10" type="primary">tal</name>
    <name evidence="11" type="ORF">AB0L16_26390</name>
</gene>
<dbReference type="PANTHER" id="PTHR10683:SF31">
    <property type="entry name" value="TRANSALDOLASE"/>
    <property type="match status" value="1"/>
</dbReference>
<dbReference type="HAMAP" id="MF_00493">
    <property type="entry name" value="Transaldolase_2"/>
    <property type="match status" value="1"/>
</dbReference>
<evidence type="ECO:0000256" key="2">
    <source>
        <dbReference type="ARBA" id="ARBA00004496"/>
    </source>
</evidence>
<dbReference type="Pfam" id="PF00923">
    <property type="entry name" value="TAL_FSA"/>
    <property type="match status" value="1"/>
</dbReference>
<comment type="function">
    <text evidence="1 10">Transaldolase is important for the balance of metabolites in the pentose-phosphate pathway.</text>
</comment>
<proteinExistence type="inferred from homology"/>
<comment type="similarity">
    <text evidence="4 10">Belongs to the transaldolase family. Type 2 subfamily.</text>
</comment>
<evidence type="ECO:0000256" key="8">
    <source>
        <dbReference type="ARBA" id="ARBA00023126"/>
    </source>
</evidence>
<dbReference type="SUPFAM" id="SSF51569">
    <property type="entry name" value="Aldolase"/>
    <property type="match status" value="1"/>
</dbReference>
<organism evidence="11 12">
    <name type="scientific">Streptomyces orinoci</name>
    <name type="common">Streptoverticillium orinoci</name>
    <dbReference type="NCBI Taxonomy" id="67339"/>
    <lineage>
        <taxon>Bacteria</taxon>
        <taxon>Bacillati</taxon>
        <taxon>Actinomycetota</taxon>
        <taxon>Actinomycetes</taxon>
        <taxon>Kitasatosporales</taxon>
        <taxon>Streptomycetaceae</taxon>
        <taxon>Streptomyces</taxon>
    </lineage>
</organism>
<dbReference type="InterPro" id="IPR004732">
    <property type="entry name" value="Transaldolase_2"/>
</dbReference>
<evidence type="ECO:0000256" key="6">
    <source>
        <dbReference type="ARBA" id="ARBA00022490"/>
    </source>
</evidence>
<evidence type="ECO:0000313" key="11">
    <source>
        <dbReference type="EMBL" id="MEV5509925.1"/>
    </source>
</evidence>
<keyword evidence="12" id="KW-1185">Reference proteome</keyword>
<keyword evidence="7 10" id="KW-0808">Transferase</keyword>
<dbReference type="PANTHER" id="PTHR10683">
    <property type="entry name" value="TRANSALDOLASE"/>
    <property type="match status" value="1"/>
</dbReference>
<dbReference type="Gene3D" id="3.20.20.70">
    <property type="entry name" value="Aldolase class I"/>
    <property type="match status" value="1"/>
</dbReference>
<evidence type="ECO:0000256" key="10">
    <source>
        <dbReference type="HAMAP-Rule" id="MF_00493"/>
    </source>
</evidence>
<evidence type="ECO:0000256" key="5">
    <source>
        <dbReference type="ARBA" id="ARBA00013151"/>
    </source>
</evidence>
<protein>
    <recommendedName>
        <fullName evidence="5 10">Transaldolase</fullName>
        <ecNumber evidence="5 10">2.2.1.2</ecNumber>
    </recommendedName>
</protein>
<evidence type="ECO:0000313" key="12">
    <source>
        <dbReference type="Proteomes" id="UP001552594"/>
    </source>
</evidence>
<comment type="subcellular location">
    <subcellularLocation>
        <location evidence="2 10">Cytoplasm</location>
    </subcellularLocation>
</comment>
<comment type="caution">
    <text evidence="11">The sequence shown here is derived from an EMBL/GenBank/DDBJ whole genome shotgun (WGS) entry which is preliminary data.</text>
</comment>
<dbReference type="EMBL" id="JBFAUK010000025">
    <property type="protein sequence ID" value="MEV5509925.1"/>
    <property type="molecule type" value="Genomic_DNA"/>
</dbReference>
<evidence type="ECO:0000256" key="3">
    <source>
        <dbReference type="ARBA" id="ARBA00004857"/>
    </source>
</evidence>
<accession>A0ABV3K4G9</accession>
<evidence type="ECO:0000256" key="4">
    <source>
        <dbReference type="ARBA" id="ARBA00008426"/>
    </source>
</evidence>
<evidence type="ECO:0000256" key="9">
    <source>
        <dbReference type="ARBA" id="ARBA00023270"/>
    </source>
</evidence>